<sequence>MASTNGVLSPPAHVEPASTSGTLPAKRKRDDAIDLHNGDAESKTLDPSGISEEDAQALIRDLIDVLKGFDTSPSILNRPIQLRRSSGSPQAKRQKAEDGEDSDVPETTVMTRYEAKEYTTLEEVLQDIDTAASCMMDKLQPPNGAARNQFRPAPQHETELIIKIKSFKQRAHELVGRELVAAEKRASGINGQTKPANPMTNGSLVSGAFTQINASGDDNKMVLTLYGNAPGPKQLFSSLQIPSRVAGEHRDVLQTIREAGLPNGITTTKIVPIKSTGLVDDKKRVPTLGELFPTPSSVPALLPPKPSKIATTRSSTVGWYQPAAGEGLPRTASYFKQSISTGHWLDYSNASTSQGNKKKQRERALSLVGGKAPQLEPEIAEPETAKLEALFRSAYSSFAPTKDDSAAIAPTGVLDRIWWQQIGEKSYERVVENFNKIEDVIDPQLVPSDNVEDADEMKNFEELAEAMEMDPVDTSLVSLEAKEEKSAEEKDVEEILEGISELLETLNSYQRIRHMSLNASSRPAGLLSAPDTTSVGTPTKPSEPEQATYEMLKSQLTLMIASLPPYAVAKLDPDRLADLSISTKIEVHLSDQKGVMEEDEVAARAKVAAMSAASNSRAAPAANLHRSNSALYGNQYAPSRSGPPVAHNQFYGSAQTPVRPPSNPMQRPPNTAPVPYQPQRPAAGAPYRPTNYGTPAYPHQAPRPAQQPYAPSQQQYLQTPSNPYMRPLGQNYQHIPQSAPQTAMNGRYPGQQAYSHQGPPTPNAMNYTYGQNVGVNMARQASPQKPLYSPQPQSSQPRPSYSTPTPANMQDRRPFIQNAVAQIAQSPLMNGSASQSPQPFAHQSTGLTNYSTFMTAEQQESMVGRQRAQLAAQQAQLAAQQASQQQARSAAQAAIGSPSTTQVNGSNPVAAGL</sequence>
<name>A0A2J6RVD7_HYAVF</name>
<evidence type="ECO:0000259" key="3">
    <source>
        <dbReference type="Pfam" id="PF25289"/>
    </source>
</evidence>
<accession>A0A2J6RVD7</accession>
<feature type="domain" description="DUF7785" evidence="2">
    <location>
        <begin position="489"/>
        <end position="587"/>
    </location>
</feature>
<feature type="compositionally biased region" description="Low complexity" evidence="1">
    <location>
        <begin position="866"/>
        <end position="894"/>
    </location>
</feature>
<dbReference type="AlphaFoldDB" id="A0A2J6RVD7"/>
<reference evidence="4 5" key="1">
    <citation type="submission" date="2016-04" db="EMBL/GenBank/DDBJ databases">
        <title>A degradative enzymes factory behind the ericoid mycorrhizal symbiosis.</title>
        <authorList>
            <consortium name="DOE Joint Genome Institute"/>
            <person name="Martino E."/>
            <person name="Morin E."/>
            <person name="Grelet G."/>
            <person name="Kuo A."/>
            <person name="Kohler A."/>
            <person name="Daghino S."/>
            <person name="Barry K."/>
            <person name="Choi C."/>
            <person name="Cichocki N."/>
            <person name="Clum A."/>
            <person name="Copeland A."/>
            <person name="Hainaut M."/>
            <person name="Haridas S."/>
            <person name="Labutti K."/>
            <person name="Lindquist E."/>
            <person name="Lipzen A."/>
            <person name="Khouja H.-R."/>
            <person name="Murat C."/>
            <person name="Ohm R."/>
            <person name="Olson A."/>
            <person name="Spatafora J."/>
            <person name="Veneault-Fourrey C."/>
            <person name="Henrissat B."/>
            <person name="Grigoriev I."/>
            <person name="Martin F."/>
            <person name="Perotto S."/>
        </authorList>
    </citation>
    <scope>NUCLEOTIDE SEQUENCE [LARGE SCALE GENOMIC DNA]</scope>
    <source>
        <strain evidence="4 5">F</strain>
    </source>
</reference>
<feature type="region of interest" description="Disordered" evidence="1">
    <location>
        <begin position="1"/>
        <end position="52"/>
    </location>
</feature>
<dbReference type="EMBL" id="KZ613943">
    <property type="protein sequence ID" value="PMD42466.1"/>
    <property type="molecule type" value="Genomic_DNA"/>
</dbReference>
<feature type="compositionally biased region" description="Polar residues" evidence="1">
    <location>
        <begin position="530"/>
        <end position="540"/>
    </location>
</feature>
<feature type="region of interest" description="Disordered" evidence="1">
    <location>
        <begin position="77"/>
        <end position="106"/>
    </location>
</feature>
<feature type="region of interest" description="Disordered" evidence="1">
    <location>
        <begin position="781"/>
        <end position="810"/>
    </location>
</feature>
<feature type="domain" description="DUF7877" evidence="3">
    <location>
        <begin position="55"/>
        <end position="174"/>
    </location>
</feature>
<organism evidence="4 5">
    <name type="scientific">Hyaloscypha variabilis (strain UAMH 11265 / GT02V1 / F)</name>
    <name type="common">Meliniomyces variabilis</name>
    <dbReference type="NCBI Taxonomy" id="1149755"/>
    <lineage>
        <taxon>Eukaryota</taxon>
        <taxon>Fungi</taxon>
        <taxon>Dikarya</taxon>
        <taxon>Ascomycota</taxon>
        <taxon>Pezizomycotina</taxon>
        <taxon>Leotiomycetes</taxon>
        <taxon>Helotiales</taxon>
        <taxon>Hyaloscyphaceae</taxon>
        <taxon>Hyaloscypha</taxon>
        <taxon>Hyaloscypha variabilis</taxon>
    </lineage>
</organism>
<feature type="compositionally biased region" description="Basic and acidic residues" evidence="1">
    <location>
        <begin position="28"/>
        <end position="44"/>
    </location>
</feature>
<proteinExistence type="predicted"/>
<evidence type="ECO:0000259" key="2">
    <source>
        <dbReference type="Pfam" id="PF25009"/>
    </source>
</evidence>
<keyword evidence="5" id="KW-1185">Reference proteome</keyword>
<feature type="region of interest" description="Disordered" evidence="1">
    <location>
        <begin position="522"/>
        <end position="545"/>
    </location>
</feature>
<dbReference type="Proteomes" id="UP000235786">
    <property type="component" value="Unassembled WGS sequence"/>
</dbReference>
<feature type="compositionally biased region" description="Pro residues" evidence="1">
    <location>
        <begin position="658"/>
        <end position="678"/>
    </location>
</feature>
<feature type="compositionally biased region" description="Low complexity" evidence="1">
    <location>
        <begin position="695"/>
        <end position="716"/>
    </location>
</feature>
<feature type="compositionally biased region" description="Polar residues" evidence="1">
    <location>
        <begin position="897"/>
        <end position="907"/>
    </location>
</feature>
<dbReference type="InterPro" id="IPR057199">
    <property type="entry name" value="DUF7877"/>
</dbReference>
<dbReference type="InterPro" id="IPR056687">
    <property type="entry name" value="DUF7785"/>
</dbReference>
<dbReference type="Pfam" id="PF25289">
    <property type="entry name" value="DUF7877"/>
    <property type="match status" value="1"/>
</dbReference>
<evidence type="ECO:0000256" key="1">
    <source>
        <dbReference type="SAM" id="MobiDB-lite"/>
    </source>
</evidence>
<feature type="region of interest" description="Disordered" evidence="1">
    <location>
        <begin position="862"/>
        <end position="913"/>
    </location>
</feature>
<dbReference type="Pfam" id="PF25009">
    <property type="entry name" value="DUF7785"/>
    <property type="match status" value="1"/>
</dbReference>
<feature type="region of interest" description="Disordered" evidence="1">
    <location>
        <begin position="740"/>
        <end position="769"/>
    </location>
</feature>
<dbReference type="STRING" id="1149755.A0A2J6RVD7"/>
<evidence type="ECO:0000313" key="5">
    <source>
        <dbReference type="Proteomes" id="UP000235786"/>
    </source>
</evidence>
<dbReference type="OrthoDB" id="5354458at2759"/>
<gene>
    <name evidence="4" type="ORF">L207DRAFT_564751</name>
</gene>
<feature type="region of interest" description="Disordered" evidence="1">
    <location>
        <begin position="632"/>
        <end position="723"/>
    </location>
</feature>
<evidence type="ECO:0000313" key="4">
    <source>
        <dbReference type="EMBL" id="PMD42466.1"/>
    </source>
</evidence>
<feature type="compositionally biased region" description="Low complexity" evidence="1">
    <location>
        <begin position="782"/>
        <end position="806"/>
    </location>
</feature>
<protein>
    <submittedName>
        <fullName evidence="4">Uncharacterized protein</fullName>
    </submittedName>
</protein>